<evidence type="ECO:0000313" key="2">
    <source>
        <dbReference type="Proteomes" id="UP000694420"/>
    </source>
</evidence>
<protein>
    <submittedName>
        <fullName evidence="1">Uncharacterized protein</fullName>
    </submittedName>
</protein>
<proteinExistence type="predicted"/>
<evidence type="ECO:0000313" key="1">
    <source>
        <dbReference type="Ensembl" id="ENSNPEP00000008606.1"/>
    </source>
</evidence>
<sequence length="135" mass="14528">IFSFSLIMTGSILSFSVLYNQTPPLFQPLSKARCPALPWLAAVLAQPGPLQQLLGVAGPGCDWQGVACGHLSHRSPPHSWPWSPCHVCPTQPARMRTSALCCIRALINGHSLSSLMDVSGSHSPFGVIYSYSMKP</sequence>
<dbReference type="Ensembl" id="ENSNPET00000008821.1">
    <property type="protein sequence ID" value="ENSNPEP00000008606.1"/>
    <property type="gene ID" value="ENSNPEG00000006472.1"/>
</dbReference>
<reference evidence="1" key="1">
    <citation type="submission" date="2025-08" db="UniProtKB">
        <authorList>
            <consortium name="Ensembl"/>
        </authorList>
    </citation>
    <scope>IDENTIFICATION</scope>
</reference>
<name>A0A8C6Z1N2_NOTPE</name>
<reference evidence="1" key="2">
    <citation type="submission" date="2025-09" db="UniProtKB">
        <authorList>
            <consortium name="Ensembl"/>
        </authorList>
    </citation>
    <scope>IDENTIFICATION</scope>
</reference>
<dbReference type="AlphaFoldDB" id="A0A8C6Z1N2"/>
<dbReference type="Proteomes" id="UP000694420">
    <property type="component" value="Unplaced"/>
</dbReference>
<accession>A0A8C6Z1N2</accession>
<keyword evidence="2" id="KW-1185">Reference proteome</keyword>
<organism evidence="1 2">
    <name type="scientific">Nothoprocta perdicaria</name>
    <name type="common">Chilean tinamou</name>
    <name type="synonym">Crypturus perdicarius</name>
    <dbReference type="NCBI Taxonomy" id="30464"/>
    <lineage>
        <taxon>Eukaryota</taxon>
        <taxon>Metazoa</taxon>
        <taxon>Chordata</taxon>
        <taxon>Craniata</taxon>
        <taxon>Vertebrata</taxon>
        <taxon>Euteleostomi</taxon>
        <taxon>Archelosauria</taxon>
        <taxon>Archosauria</taxon>
        <taxon>Dinosauria</taxon>
        <taxon>Saurischia</taxon>
        <taxon>Theropoda</taxon>
        <taxon>Coelurosauria</taxon>
        <taxon>Aves</taxon>
        <taxon>Palaeognathae</taxon>
        <taxon>Tinamiformes</taxon>
        <taxon>Tinamidae</taxon>
        <taxon>Nothoprocta</taxon>
    </lineage>
</organism>